<gene>
    <name evidence="1" type="ORF">WMO26_04635</name>
</gene>
<dbReference type="EMBL" id="JBBMFD010000005">
    <property type="protein sequence ID" value="MEQ2440107.1"/>
    <property type="molecule type" value="Genomic_DNA"/>
</dbReference>
<keyword evidence="2" id="KW-1185">Reference proteome</keyword>
<sequence length="286" mass="31200">MFSVLNLQEHISQGFWEKLTGWIKRNPVGAELIKSGPVRYWEVKWEQRGNRPVPWGQIQELARWAPAGILLPKGVEPPEGIDLPLVPGEGLQRHLLQEAAVAAVGASRAEPLKLSVAVFDPDGRLGSLAVRFLPYAATVKVITQNPEQLLDAQRQAMVEYGAALLVTDEPAAARDCPVAVATEGLPEGYEEGEQVLFSLEKRRPSPPGLSVTGCVARLREDCAAACPSFLDPEQFAAALFVTRQCPGGYYGGDCRLSDGRRMPAQQVGEWIAACVRQESPPLERRA</sequence>
<protein>
    <submittedName>
        <fullName evidence="1">Uncharacterized protein</fullName>
    </submittedName>
</protein>
<dbReference type="RefSeq" id="WP_349218487.1">
    <property type="nucleotide sequence ID" value="NZ_JBBMFD010000005.1"/>
</dbReference>
<reference evidence="1 2" key="1">
    <citation type="submission" date="2024-03" db="EMBL/GenBank/DDBJ databases">
        <title>Human intestinal bacterial collection.</title>
        <authorList>
            <person name="Pauvert C."/>
            <person name="Hitch T.C.A."/>
            <person name="Clavel T."/>
        </authorList>
    </citation>
    <scope>NUCLEOTIDE SEQUENCE [LARGE SCALE GENOMIC DNA]</scope>
    <source>
        <strain evidence="1 2">CLA-JM-H44</strain>
    </source>
</reference>
<comment type="caution">
    <text evidence="1">The sequence shown here is derived from an EMBL/GenBank/DDBJ whole genome shotgun (WGS) entry which is preliminary data.</text>
</comment>
<dbReference type="Proteomes" id="UP001489509">
    <property type="component" value="Unassembled WGS sequence"/>
</dbReference>
<proteinExistence type="predicted"/>
<name>A0ABV1DYH6_9FIRM</name>
<accession>A0ABV1DYH6</accession>
<evidence type="ECO:0000313" key="1">
    <source>
        <dbReference type="EMBL" id="MEQ2440107.1"/>
    </source>
</evidence>
<evidence type="ECO:0000313" key="2">
    <source>
        <dbReference type="Proteomes" id="UP001489509"/>
    </source>
</evidence>
<organism evidence="1 2">
    <name type="scientific">Solibaculum intestinale</name>
    <dbReference type="NCBI Taxonomy" id="3133165"/>
    <lineage>
        <taxon>Bacteria</taxon>
        <taxon>Bacillati</taxon>
        <taxon>Bacillota</taxon>
        <taxon>Clostridia</taxon>
        <taxon>Eubacteriales</taxon>
        <taxon>Oscillospiraceae</taxon>
        <taxon>Solibaculum</taxon>
    </lineage>
</organism>